<dbReference type="Proteomes" id="UP000606600">
    <property type="component" value="Unassembled WGS sequence"/>
</dbReference>
<reference evidence="2 3" key="1">
    <citation type="submission" date="2020-09" db="EMBL/GenBank/DDBJ databases">
        <title>Novel species of Mucilaginibacter isolated from a glacier on the Tibetan Plateau.</title>
        <authorList>
            <person name="Liu Q."/>
            <person name="Xin Y.-H."/>
        </authorList>
    </citation>
    <scope>NUCLEOTIDE SEQUENCE [LARGE SCALE GENOMIC DNA]</scope>
    <source>
        <strain evidence="2 3">ZT4R22</strain>
    </source>
</reference>
<name>A0ABR7WTH4_9SPHI</name>
<feature type="region of interest" description="Disordered" evidence="1">
    <location>
        <begin position="170"/>
        <end position="289"/>
    </location>
</feature>
<keyword evidence="3" id="KW-1185">Reference proteome</keyword>
<protein>
    <recommendedName>
        <fullName evidence="4">FimV-like protein</fullName>
    </recommendedName>
</protein>
<comment type="caution">
    <text evidence="2">The sequence shown here is derived from an EMBL/GenBank/DDBJ whole genome shotgun (WGS) entry which is preliminary data.</text>
</comment>
<feature type="compositionally biased region" description="Low complexity" evidence="1">
    <location>
        <begin position="279"/>
        <end position="289"/>
    </location>
</feature>
<gene>
    <name evidence="2" type="ORF">IDJ77_17440</name>
</gene>
<dbReference type="RefSeq" id="WP_191190268.1">
    <property type="nucleotide sequence ID" value="NZ_JACWMY010000009.1"/>
</dbReference>
<evidence type="ECO:0000313" key="3">
    <source>
        <dbReference type="Proteomes" id="UP000606600"/>
    </source>
</evidence>
<proteinExistence type="predicted"/>
<accession>A0ABR7WTH4</accession>
<evidence type="ECO:0000313" key="2">
    <source>
        <dbReference type="EMBL" id="MBD1365603.1"/>
    </source>
</evidence>
<feature type="compositionally biased region" description="Basic and acidic residues" evidence="1">
    <location>
        <begin position="265"/>
        <end position="278"/>
    </location>
</feature>
<dbReference type="EMBL" id="JACWMY010000009">
    <property type="protein sequence ID" value="MBD1365603.1"/>
    <property type="molecule type" value="Genomic_DNA"/>
</dbReference>
<feature type="compositionally biased region" description="Polar residues" evidence="1">
    <location>
        <begin position="200"/>
        <end position="209"/>
    </location>
</feature>
<evidence type="ECO:0008006" key="4">
    <source>
        <dbReference type="Google" id="ProtNLM"/>
    </source>
</evidence>
<evidence type="ECO:0000256" key="1">
    <source>
        <dbReference type="SAM" id="MobiDB-lite"/>
    </source>
</evidence>
<sequence>MDQNIDNRHKEILWDLLANPAENGQLYKHNLERLVQDNPQSGLLQVMYARALQTPDIRKAAAYFSPKALHKLMHDPDGLLPVSRDRVNKASNGGQASEPENYFNIGAAAEAAEVISDAPVAEAESLVAQNIAPPVDNFAPTEVFAPEQDEQELQPVQEEEKTFAIPTEDFTAEPAHQTPEPEVQDEPTYDTPPPVPVPQAEQTYDQQVLQPEPVYHSPASDDDDEDAFANPWDLSKLDDAEEIAVSEPEAEKVEEPVVETLPEPEPEKAPEPEAEKAPEAQAEQATEPVVAVAPEEPQIETYDHSLSAFEQHAVNEAEAPGSTEPAEVSSFESYYRPENVFHRQDDIEDEVYDEIVSIDDIGVESLGNKFAEDTEAAPAEAAEPDEEATNVQQTYIDDETEKLIYGNIAATDYLSFDKKLDELRAGATGTEPVAETTVPQAQPAAELPVAPEPQSLPQITEAAKEPDIISKYNDDTLPYSFMWWLDKTRKEHAGVNQPYAEPVRSELQQPALSANDTKNNAPDELQQQYYTNIFNLTSVSGIGEIAPPQIEFDHNKKEDIIIERFIHTDPQIKPLSADKLDNENKAKKSSEDQDAMVTETLARIYGDQMLYHKAIATYKNLMLKIPEKKLYFAAQIEQLEKKIN</sequence>
<organism evidence="2 3">
    <name type="scientific">Mucilaginibacter pankratovii</name>
    <dbReference type="NCBI Taxonomy" id="2772110"/>
    <lineage>
        <taxon>Bacteria</taxon>
        <taxon>Pseudomonadati</taxon>
        <taxon>Bacteroidota</taxon>
        <taxon>Sphingobacteriia</taxon>
        <taxon>Sphingobacteriales</taxon>
        <taxon>Sphingobacteriaceae</taxon>
        <taxon>Mucilaginibacter</taxon>
    </lineage>
</organism>
<feature type="region of interest" description="Disordered" evidence="1">
    <location>
        <begin position="369"/>
        <end position="390"/>
    </location>
</feature>